<name>E8U8J1_DEIML</name>
<proteinExistence type="predicted"/>
<dbReference type="SMART" id="SM00065">
    <property type="entry name" value="GAF"/>
    <property type="match status" value="2"/>
</dbReference>
<feature type="domain" description="PAS" evidence="1">
    <location>
        <begin position="384"/>
        <end position="421"/>
    </location>
</feature>
<dbReference type="InterPro" id="IPR043128">
    <property type="entry name" value="Rev_trsase/Diguanyl_cyclase"/>
</dbReference>
<accession>E8U8J1</accession>
<dbReference type="Gene3D" id="3.30.450.40">
    <property type="match status" value="2"/>
</dbReference>
<dbReference type="RefSeq" id="WP_013556885.1">
    <property type="nucleotide sequence ID" value="NC_014958.1"/>
</dbReference>
<dbReference type="PROSITE" id="PS50883">
    <property type="entry name" value="EAL"/>
    <property type="match status" value="1"/>
</dbReference>
<dbReference type="EMBL" id="CP002454">
    <property type="protein sequence ID" value="ADV67380.1"/>
    <property type="molecule type" value="Genomic_DNA"/>
</dbReference>
<dbReference type="InterPro" id="IPR000160">
    <property type="entry name" value="GGDEF_dom"/>
</dbReference>
<dbReference type="PANTHER" id="PTHR44757">
    <property type="entry name" value="DIGUANYLATE CYCLASE DGCP"/>
    <property type="match status" value="1"/>
</dbReference>
<dbReference type="CDD" id="cd01949">
    <property type="entry name" value="GGDEF"/>
    <property type="match status" value="1"/>
</dbReference>
<dbReference type="SUPFAM" id="SSF55785">
    <property type="entry name" value="PYP-like sensor domain (PAS domain)"/>
    <property type="match status" value="1"/>
</dbReference>
<dbReference type="KEGG" id="dmr:Deima_1731"/>
<protein>
    <submittedName>
        <fullName evidence="4">Diguanylate cyclase/phosphodiesterase with PAS/PAC and GAF sensor(S)</fullName>
    </submittedName>
</protein>
<dbReference type="OrthoDB" id="9759607at2"/>
<evidence type="ECO:0000259" key="2">
    <source>
        <dbReference type="PROSITE" id="PS50883"/>
    </source>
</evidence>
<dbReference type="InterPro" id="IPR029787">
    <property type="entry name" value="Nucleotide_cyclase"/>
</dbReference>
<dbReference type="Gene3D" id="3.30.70.270">
    <property type="match status" value="1"/>
</dbReference>
<dbReference type="CDD" id="cd00130">
    <property type="entry name" value="PAS"/>
    <property type="match status" value="1"/>
</dbReference>
<organism evidence="4 5">
    <name type="scientific">Deinococcus maricopensis (strain DSM 21211 / LMG 22137 / NRRL B-23946 / LB-34)</name>
    <dbReference type="NCBI Taxonomy" id="709986"/>
    <lineage>
        <taxon>Bacteria</taxon>
        <taxon>Thermotogati</taxon>
        <taxon>Deinococcota</taxon>
        <taxon>Deinococci</taxon>
        <taxon>Deinococcales</taxon>
        <taxon>Deinococcaceae</taxon>
        <taxon>Deinococcus</taxon>
    </lineage>
</organism>
<dbReference type="SMART" id="SM00052">
    <property type="entry name" value="EAL"/>
    <property type="match status" value="1"/>
</dbReference>
<feature type="domain" description="EAL" evidence="2">
    <location>
        <begin position="667"/>
        <end position="916"/>
    </location>
</feature>
<reference evidence="4 5" key="1">
    <citation type="journal article" date="2011" name="Stand. Genomic Sci.">
        <title>Complete genome sequence of Deinococcus maricopensis type strain (LB-34).</title>
        <authorList>
            <person name="Pukall R."/>
            <person name="Zeytun A."/>
            <person name="Lucas S."/>
            <person name="Lapidus A."/>
            <person name="Hammon N."/>
            <person name="Deshpande S."/>
            <person name="Nolan M."/>
            <person name="Cheng J.F."/>
            <person name="Pitluck S."/>
            <person name="Liolios K."/>
            <person name="Pagani I."/>
            <person name="Mikhailova N."/>
            <person name="Ivanova N."/>
            <person name="Mavromatis K."/>
            <person name="Pati A."/>
            <person name="Tapia R."/>
            <person name="Han C."/>
            <person name="Goodwin L."/>
            <person name="Chen A."/>
            <person name="Palaniappan K."/>
            <person name="Land M."/>
            <person name="Hauser L."/>
            <person name="Chang Y.J."/>
            <person name="Jeffries C.D."/>
            <person name="Brambilla E.M."/>
            <person name="Rohde M."/>
            <person name="Goker M."/>
            <person name="Detter J.C."/>
            <person name="Woyke T."/>
            <person name="Bristow J."/>
            <person name="Eisen J.A."/>
            <person name="Markowitz V."/>
            <person name="Hugenholtz P."/>
            <person name="Kyrpides N.C."/>
            <person name="Klenk H.P."/>
        </authorList>
    </citation>
    <scope>NUCLEOTIDE SEQUENCE [LARGE SCALE GENOMIC DNA]</scope>
    <source>
        <strain evidence="5">DSM 21211 / LMG 22137 / NRRL B-23946 / LB-34</strain>
    </source>
</reference>
<dbReference type="Pfam" id="PF08448">
    <property type="entry name" value="PAS_4"/>
    <property type="match status" value="1"/>
</dbReference>
<dbReference type="CDD" id="cd01948">
    <property type="entry name" value="EAL"/>
    <property type="match status" value="1"/>
</dbReference>
<dbReference type="InterPro" id="IPR001633">
    <property type="entry name" value="EAL_dom"/>
</dbReference>
<dbReference type="InterPro" id="IPR035919">
    <property type="entry name" value="EAL_sf"/>
</dbReference>
<keyword evidence="5" id="KW-1185">Reference proteome</keyword>
<sequence length="917" mass="99010" precursor="true">MPNRLQSRVRPPRATSTPPQAVNLSFARARTLSTLAGALTQARTADEIRRAVLTFTPPAVLAYAINLMTLGDDQHVHLIGQQGYALHVMQPYAHLPLTQPAPSTDVIRSGEALYLTRADLHARYPDITWDERTHAIAALPLAAAGTPFGAMVVSFDDPGVPSAETRAFLEGVAGLCAVALERAAWTERAERAIREQAEERAWLTNLADASARLADARGVPDTLSVSADVALTLGDWTLLSLPGPDGTLHARAIAHTDPVRAEGARAHLRAAVLPTEPLPGLTDAYRSARPVLHSDVSPEALAALDLPDAAQAVLRQLRVHSVLHLPLLTHGRAIGVLTVLNETRPFEDGQRLYAQNLAGRIAAALDNALLYQDVVERASGQEAVMEALTEGLLILDEDGTVILTNPSAPQLLGLSPTSMIGVPIADLVGATLDLDGAPTPVTAEDIVGLPNALDLVRGVDTPSGRRWFKLGARPLQQGGRQLTVCTFADVTDAIERERRLVHLAHHDDLTGLPNRRALREHLQRALHNGPCSIALLDLQGFKGVNDTYGHDFGDQLLIAAARALQAAAPPGAILARPGGDEFALLLCGPHDWAATWERWLDALSVPLRVGGTAWRTTVNAGYAVAPEDGTDVRNLLAAADLAQRAAKHALQPLAPFRAEYRQAIERRTDLEQHLRVALQRHELRVALQPILHVHDLQVMGYEALARWIRPDGQFVSPAEFIAVAESTDLIHPLGRQMAHLALRALTRPGVPEHTCVTINVSAVQLGRAHYHEELTAQLRAANVPPNRLILEVTESAVINDQPTARRNLLALAETGVHIALDDFGHGYSSLKLLQMLPFTIVKIDAELMRSGMRDPTFLRAIIQVASATGASVVAEGVETDEQLRTLRDLNVPLAQGYLLGRPQLVEFPPDTLTKEAP</sequence>
<evidence type="ECO:0000313" key="4">
    <source>
        <dbReference type="EMBL" id="ADV67380.1"/>
    </source>
</evidence>
<dbReference type="HOGENOM" id="CLU_317553_0_0_0"/>
<evidence type="ECO:0000259" key="3">
    <source>
        <dbReference type="PROSITE" id="PS50887"/>
    </source>
</evidence>
<dbReference type="Pfam" id="PF13185">
    <property type="entry name" value="GAF_2"/>
    <property type="match status" value="1"/>
</dbReference>
<dbReference type="SUPFAM" id="SSF55781">
    <property type="entry name" value="GAF domain-like"/>
    <property type="match status" value="2"/>
</dbReference>
<gene>
    <name evidence="4" type="ordered locus">Deima_1731</name>
</gene>
<dbReference type="STRING" id="709986.Deima_1731"/>
<dbReference type="InterPro" id="IPR052155">
    <property type="entry name" value="Biofilm_reg_signaling"/>
</dbReference>
<dbReference type="InterPro" id="IPR003018">
    <property type="entry name" value="GAF"/>
</dbReference>
<dbReference type="Pfam" id="PF00990">
    <property type="entry name" value="GGDEF"/>
    <property type="match status" value="1"/>
</dbReference>
<dbReference type="PROSITE" id="PS50112">
    <property type="entry name" value="PAS"/>
    <property type="match status" value="1"/>
</dbReference>
<dbReference type="PROSITE" id="PS50887">
    <property type="entry name" value="GGDEF"/>
    <property type="match status" value="1"/>
</dbReference>
<dbReference type="Pfam" id="PF00563">
    <property type="entry name" value="EAL"/>
    <property type="match status" value="1"/>
</dbReference>
<reference evidence="5" key="2">
    <citation type="submission" date="2011-01" db="EMBL/GenBank/DDBJ databases">
        <title>The complete genome of Deinococcus maricopensis DSM 21211.</title>
        <authorList>
            <consortium name="US DOE Joint Genome Institute (JGI-PGF)"/>
            <person name="Lucas S."/>
            <person name="Copeland A."/>
            <person name="Lapidus A."/>
            <person name="Goodwin L."/>
            <person name="Pitluck S."/>
            <person name="Kyrpides N."/>
            <person name="Mavromatis K."/>
            <person name="Pagani I."/>
            <person name="Ivanova N."/>
            <person name="Ovchinnikova G."/>
            <person name="Zeytun A."/>
            <person name="Detter J.C."/>
            <person name="Han C."/>
            <person name="Land M."/>
            <person name="Hauser L."/>
            <person name="Markowitz V."/>
            <person name="Cheng J.-F."/>
            <person name="Hugenholtz P."/>
            <person name="Woyke T."/>
            <person name="Wu D."/>
            <person name="Pukall R."/>
            <person name="Gehrich-Schroeter G."/>
            <person name="Brambilla E."/>
            <person name="Klenk H.-P."/>
            <person name="Eisen J.A."/>
        </authorList>
    </citation>
    <scope>NUCLEOTIDE SEQUENCE [LARGE SCALE GENOMIC DNA]</scope>
    <source>
        <strain evidence="5">DSM 21211 / LMG 22137 / NRRL B-23946 / LB-34</strain>
    </source>
</reference>
<dbReference type="SUPFAM" id="SSF141868">
    <property type="entry name" value="EAL domain-like"/>
    <property type="match status" value="1"/>
</dbReference>
<dbReference type="eggNOG" id="COG5001">
    <property type="taxonomic scope" value="Bacteria"/>
</dbReference>
<evidence type="ECO:0000259" key="1">
    <source>
        <dbReference type="PROSITE" id="PS50112"/>
    </source>
</evidence>
<feature type="domain" description="GGDEF" evidence="3">
    <location>
        <begin position="529"/>
        <end position="658"/>
    </location>
</feature>
<dbReference type="NCBIfam" id="TIGR00254">
    <property type="entry name" value="GGDEF"/>
    <property type="match status" value="1"/>
</dbReference>
<dbReference type="Gene3D" id="3.30.450.20">
    <property type="entry name" value="PAS domain"/>
    <property type="match status" value="1"/>
</dbReference>
<dbReference type="SMART" id="SM00091">
    <property type="entry name" value="PAS"/>
    <property type="match status" value="1"/>
</dbReference>
<dbReference type="AlphaFoldDB" id="E8U8J1"/>
<dbReference type="InterPro" id="IPR029016">
    <property type="entry name" value="GAF-like_dom_sf"/>
</dbReference>
<dbReference type="InterPro" id="IPR013656">
    <property type="entry name" value="PAS_4"/>
</dbReference>
<dbReference type="InterPro" id="IPR000014">
    <property type="entry name" value="PAS"/>
</dbReference>
<dbReference type="Proteomes" id="UP000008635">
    <property type="component" value="Chromosome"/>
</dbReference>
<evidence type="ECO:0000313" key="5">
    <source>
        <dbReference type="Proteomes" id="UP000008635"/>
    </source>
</evidence>
<dbReference type="PANTHER" id="PTHR44757:SF2">
    <property type="entry name" value="BIOFILM ARCHITECTURE MAINTENANCE PROTEIN MBAA"/>
    <property type="match status" value="1"/>
</dbReference>
<dbReference type="SUPFAM" id="SSF55073">
    <property type="entry name" value="Nucleotide cyclase"/>
    <property type="match status" value="1"/>
</dbReference>
<dbReference type="SMART" id="SM00267">
    <property type="entry name" value="GGDEF"/>
    <property type="match status" value="1"/>
</dbReference>
<dbReference type="InterPro" id="IPR035965">
    <property type="entry name" value="PAS-like_dom_sf"/>
</dbReference>
<dbReference type="NCBIfam" id="TIGR00229">
    <property type="entry name" value="sensory_box"/>
    <property type="match status" value="1"/>
</dbReference>
<dbReference type="Gene3D" id="3.20.20.450">
    <property type="entry name" value="EAL domain"/>
    <property type="match status" value="1"/>
</dbReference>
<dbReference type="Pfam" id="PF01590">
    <property type="entry name" value="GAF"/>
    <property type="match status" value="1"/>
</dbReference>